<name>A0ABD1M693_9FABA</name>
<organism evidence="2 3">
    <name type="scientific">Flemingia macrophylla</name>
    <dbReference type="NCBI Taxonomy" id="520843"/>
    <lineage>
        <taxon>Eukaryota</taxon>
        <taxon>Viridiplantae</taxon>
        <taxon>Streptophyta</taxon>
        <taxon>Embryophyta</taxon>
        <taxon>Tracheophyta</taxon>
        <taxon>Spermatophyta</taxon>
        <taxon>Magnoliopsida</taxon>
        <taxon>eudicotyledons</taxon>
        <taxon>Gunneridae</taxon>
        <taxon>Pentapetalae</taxon>
        <taxon>rosids</taxon>
        <taxon>fabids</taxon>
        <taxon>Fabales</taxon>
        <taxon>Fabaceae</taxon>
        <taxon>Papilionoideae</taxon>
        <taxon>50 kb inversion clade</taxon>
        <taxon>NPAAA clade</taxon>
        <taxon>indigoferoid/millettioid clade</taxon>
        <taxon>Phaseoleae</taxon>
        <taxon>Flemingia</taxon>
    </lineage>
</organism>
<sequence length="210" mass="23432">MAEIEYQQNLVDRGVVDGDISKAIPCNINICNGDNNARCSSSCMQPIFSLPSLAEKETMGAKEIWETRKQLGVSFDGHDDLKHAPERIIKQNEGKGETLFYKRKENPNESSEDVIHGPIATCAGDNNKTKRRESRDIVLQTKRTPPEGELRGSNPQTNSIASPKSTTNNLQVENNVLVHILWSKTRIVKDAPPFEPNMPSWSMMSVDVAR</sequence>
<proteinExistence type="predicted"/>
<accession>A0ABD1M693</accession>
<comment type="caution">
    <text evidence="2">The sequence shown here is derived from an EMBL/GenBank/DDBJ whole genome shotgun (WGS) entry which is preliminary data.</text>
</comment>
<evidence type="ECO:0000256" key="1">
    <source>
        <dbReference type="SAM" id="MobiDB-lite"/>
    </source>
</evidence>
<protein>
    <submittedName>
        <fullName evidence="2">Uncharacterized protein</fullName>
    </submittedName>
</protein>
<keyword evidence="3" id="KW-1185">Reference proteome</keyword>
<dbReference type="EMBL" id="JBGMDY010000006">
    <property type="protein sequence ID" value="KAL2331320.1"/>
    <property type="molecule type" value="Genomic_DNA"/>
</dbReference>
<evidence type="ECO:0000313" key="2">
    <source>
        <dbReference type="EMBL" id="KAL2331320.1"/>
    </source>
</evidence>
<dbReference type="AlphaFoldDB" id="A0ABD1M693"/>
<feature type="region of interest" description="Disordered" evidence="1">
    <location>
        <begin position="105"/>
        <end position="167"/>
    </location>
</feature>
<dbReference type="Proteomes" id="UP001603857">
    <property type="component" value="Unassembled WGS sequence"/>
</dbReference>
<evidence type="ECO:0000313" key="3">
    <source>
        <dbReference type="Proteomes" id="UP001603857"/>
    </source>
</evidence>
<reference evidence="2 3" key="1">
    <citation type="submission" date="2024-08" db="EMBL/GenBank/DDBJ databases">
        <title>Insights into the chromosomal genome structure of Flemingia macrophylla.</title>
        <authorList>
            <person name="Ding Y."/>
            <person name="Zhao Y."/>
            <person name="Bi W."/>
            <person name="Wu M."/>
            <person name="Zhao G."/>
            <person name="Gong Y."/>
            <person name="Li W."/>
            <person name="Zhang P."/>
        </authorList>
    </citation>
    <scope>NUCLEOTIDE SEQUENCE [LARGE SCALE GENOMIC DNA]</scope>
    <source>
        <strain evidence="2">DYQJB</strain>
        <tissue evidence="2">Leaf</tissue>
    </source>
</reference>
<feature type="compositionally biased region" description="Polar residues" evidence="1">
    <location>
        <begin position="153"/>
        <end position="167"/>
    </location>
</feature>
<gene>
    <name evidence="2" type="ORF">Fmac_018901</name>
</gene>